<gene>
    <name evidence="2" type="ORF">SDRG_15889</name>
</gene>
<feature type="region of interest" description="Disordered" evidence="1">
    <location>
        <begin position="1"/>
        <end position="64"/>
    </location>
</feature>
<feature type="non-terminal residue" evidence="2">
    <location>
        <position position="1"/>
    </location>
</feature>
<evidence type="ECO:0000256" key="1">
    <source>
        <dbReference type="SAM" id="MobiDB-lite"/>
    </source>
</evidence>
<dbReference type="AlphaFoldDB" id="T0R9V5"/>
<proteinExistence type="predicted"/>
<dbReference type="InParanoid" id="T0R9V5"/>
<sequence length="134" mass="14776">VCMTTPAFVIPTPPPSPPMLDYTRHSNPDVDRDVDGDEWRSLSPTNDASESGKEGDTDDDNSTALAPGAPIHIFSMPAIALYLQMIAVSCLQNLLPPLKIYLFTAYLHGSTTHVWQLTALENIAWTFRVFFAIL</sequence>
<dbReference type="Proteomes" id="UP000030762">
    <property type="component" value="Unassembled WGS sequence"/>
</dbReference>
<organism evidence="2 3">
    <name type="scientific">Saprolegnia diclina (strain VS20)</name>
    <dbReference type="NCBI Taxonomy" id="1156394"/>
    <lineage>
        <taxon>Eukaryota</taxon>
        <taxon>Sar</taxon>
        <taxon>Stramenopiles</taxon>
        <taxon>Oomycota</taxon>
        <taxon>Saprolegniomycetes</taxon>
        <taxon>Saprolegniales</taxon>
        <taxon>Saprolegniaceae</taxon>
        <taxon>Saprolegnia</taxon>
    </lineage>
</organism>
<dbReference type="RefSeq" id="XP_008620297.1">
    <property type="nucleotide sequence ID" value="XM_008622075.1"/>
</dbReference>
<name>T0R9V5_SAPDV</name>
<protein>
    <submittedName>
        <fullName evidence="2">Uncharacterized protein</fullName>
    </submittedName>
</protein>
<reference evidence="2 3" key="1">
    <citation type="submission" date="2012-04" db="EMBL/GenBank/DDBJ databases">
        <title>The Genome Sequence of Saprolegnia declina VS20.</title>
        <authorList>
            <consortium name="The Broad Institute Genome Sequencing Platform"/>
            <person name="Russ C."/>
            <person name="Nusbaum C."/>
            <person name="Tyler B."/>
            <person name="van West P."/>
            <person name="Dieguez-Uribeondo J."/>
            <person name="de Bruijn I."/>
            <person name="Tripathy S."/>
            <person name="Jiang R."/>
            <person name="Young S.K."/>
            <person name="Zeng Q."/>
            <person name="Gargeya S."/>
            <person name="Fitzgerald M."/>
            <person name="Haas B."/>
            <person name="Abouelleil A."/>
            <person name="Alvarado L."/>
            <person name="Arachchi H.M."/>
            <person name="Berlin A."/>
            <person name="Chapman S.B."/>
            <person name="Goldberg J."/>
            <person name="Griggs A."/>
            <person name="Gujja S."/>
            <person name="Hansen M."/>
            <person name="Howarth C."/>
            <person name="Imamovic A."/>
            <person name="Larimer J."/>
            <person name="McCowen C."/>
            <person name="Montmayeur A."/>
            <person name="Murphy C."/>
            <person name="Neiman D."/>
            <person name="Pearson M."/>
            <person name="Priest M."/>
            <person name="Roberts A."/>
            <person name="Saif S."/>
            <person name="Shea T."/>
            <person name="Sisk P."/>
            <person name="Sykes S."/>
            <person name="Wortman J."/>
            <person name="Nusbaum C."/>
            <person name="Birren B."/>
        </authorList>
    </citation>
    <scope>NUCLEOTIDE SEQUENCE [LARGE SCALE GENOMIC DNA]</scope>
    <source>
        <strain evidence="2 3">VS20</strain>
    </source>
</reference>
<keyword evidence="3" id="KW-1185">Reference proteome</keyword>
<dbReference type="GeneID" id="19956616"/>
<feature type="non-terminal residue" evidence="2">
    <location>
        <position position="134"/>
    </location>
</feature>
<evidence type="ECO:0000313" key="3">
    <source>
        <dbReference type="Proteomes" id="UP000030762"/>
    </source>
</evidence>
<feature type="compositionally biased region" description="Basic and acidic residues" evidence="1">
    <location>
        <begin position="22"/>
        <end position="40"/>
    </location>
</feature>
<accession>T0R9V5</accession>
<evidence type="ECO:0000313" key="2">
    <source>
        <dbReference type="EMBL" id="EQC26302.1"/>
    </source>
</evidence>
<dbReference type="VEuPathDB" id="FungiDB:SDRG_15889"/>
<dbReference type="EMBL" id="JH767235">
    <property type="protein sequence ID" value="EQC26302.1"/>
    <property type="molecule type" value="Genomic_DNA"/>
</dbReference>